<dbReference type="Gene3D" id="1.20.120.160">
    <property type="entry name" value="HPT domain"/>
    <property type="match status" value="1"/>
</dbReference>
<dbReference type="Pfam" id="PF01627">
    <property type="entry name" value="Hpt"/>
    <property type="match status" value="1"/>
</dbReference>
<dbReference type="SUPFAM" id="SSF47226">
    <property type="entry name" value="Histidine-containing phosphotransfer domain, HPT domain"/>
    <property type="match status" value="1"/>
</dbReference>
<dbReference type="Proteomes" id="UP000503447">
    <property type="component" value="Chromosome"/>
</dbReference>
<feature type="domain" description="Histidine kinase" evidence="8">
    <location>
        <begin position="517"/>
        <end position="649"/>
    </location>
</feature>
<dbReference type="PROSITE" id="PS50894">
    <property type="entry name" value="HPT"/>
    <property type="match status" value="1"/>
</dbReference>
<evidence type="ECO:0000256" key="4">
    <source>
        <dbReference type="ARBA" id="ARBA00022679"/>
    </source>
</evidence>
<evidence type="ECO:0000313" key="10">
    <source>
        <dbReference type="EMBL" id="QJW96670.1"/>
    </source>
</evidence>
<dbReference type="InterPro" id="IPR004358">
    <property type="entry name" value="Sig_transdc_His_kin-like_C"/>
</dbReference>
<organism evidence="10 11">
    <name type="scientific">Frigoriglobus tundricola</name>
    <dbReference type="NCBI Taxonomy" id="2774151"/>
    <lineage>
        <taxon>Bacteria</taxon>
        <taxon>Pseudomonadati</taxon>
        <taxon>Planctomycetota</taxon>
        <taxon>Planctomycetia</taxon>
        <taxon>Gemmatales</taxon>
        <taxon>Gemmataceae</taxon>
        <taxon>Frigoriglobus</taxon>
    </lineage>
</organism>
<dbReference type="PROSITE" id="PS50109">
    <property type="entry name" value="HIS_KIN"/>
    <property type="match status" value="1"/>
</dbReference>
<dbReference type="InterPro" id="IPR036890">
    <property type="entry name" value="HATPase_C_sf"/>
</dbReference>
<evidence type="ECO:0000256" key="6">
    <source>
        <dbReference type="PROSITE-ProRule" id="PRU00110"/>
    </source>
</evidence>
<dbReference type="EC" id="2.7.13.3" evidence="2"/>
<dbReference type="Gene3D" id="3.30.565.10">
    <property type="entry name" value="Histidine kinase-like ATPase, C-terminal domain"/>
    <property type="match status" value="1"/>
</dbReference>
<dbReference type="CDD" id="cd00088">
    <property type="entry name" value="HPT"/>
    <property type="match status" value="1"/>
</dbReference>
<feature type="transmembrane region" description="Helical" evidence="7">
    <location>
        <begin position="53"/>
        <end position="70"/>
    </location>
</feature>
<dbReference type="InterPro" id="IPR005467">
    <property type="entry name" value="His_kinase_dom"/>
</dbReference>
<dbReference type="SUPFAM" id="SSF55874">
    <property type="entry name" value="ATPase domain of HSP90 chaperone/DNA topoisomerase II/histidine kinase"/>
    <property type="match status" value="1"/>
</dbReference>
<dbReference type="SMART" id="SM00073">
    <property type="entry name" value="HPT"/>
    <property type="match status" value="1"/>
</dbReference>
<keyword evidence="7" id="KW-0472">Membrane</keyword>
<dbReference type="InterPro" id="IPR036641">
    <property type="entry name" value="HPT_dom_sf"/>
</dbReference>
<dbReference type="InterPro" id="IPR008207">
    <property type="entry name" value="Sig_transdc_His_kin_Hpt_dom"/>
</dbReference>
<keyword evidence="7" id="KW-0812">Transmembrane</keyword>
<dbReference type="GO" id="GO:0000155">
    <property type="term" value="F:phosphorelay sensor kinase activity"/>
    <property type="evidence" value="ECO:0007669"/>
    <property type="project" value="UniProtKB-ARBA"/>
</dbReference>
<protein>
    <recommendedName>
        <fullName evidence="2">histidine kinase</fullName>
        <ecNumber evidence="2">2.7.13.3</ecNumber>
    </recommendedName>
</protein>
<feature type="transmembrane region" description="Helical" evidence="7">
    <location>
        <begin position="29"/>
        <end position="47"/>
    </location>
</feature>
<keyword evidence="4" id="KW-0808">Transferase</keyword>
<dbReference type="RefSeq" id="WP_171472206.1">
    <property type="nucleotide sequence ID" value="NZ_CP053452.2"/>
</dbReference>
<dbReference type="Pfam" id="PF02518">
    <property type="entry name" value="HATPase_c"/>
    <property type="match status" value="1"/>
</dbReference>
<reference evidence="11" key="1">
    <citation type="submission" date="2020-05" db="EMBL/GenBank/DDBJ databases">
        <title>Frigoriglobus tundricola gen. nov., sp. nov., a psychrotolerant cellulolytic planctomycete of the family Gemmataceae with two divergent copies of 16S rRNA gene.</title>
        <authorList>
            <person name="Kulichevskaya I.S."/>
            <person name="Ivanova A.A."/>
            <person name="Naumoff D.G."/>
            <person name="Beletsky A.V."/>
            <person name="Rijpstra W.I.C."/>
            <person name="Sinninghe Damste J.S."/>
            <person name="Mardanov A.V."/>
            <person name="Ravin N.V."/>
            <person name="Dedysh S.N."/>
        </authorList>
    </citation>
    <scope>NUCLEOTIDE SEQUENCE [LARGE SCALE GENOMIC DNA]</scope>
    <source>
        <strain evidence="11">PL17</strain>
    </source>
</reference>
<dbReference type="AlphaFoldDB" id="A0A6M5YTF7"/>
<evidence type="ECO:0000259" key="9">
    <source>
        <dbReference type="PROSITE" id="PS50894"/>
    </source>
</evidence>
<dbReference type="InterPro" id="IPR051315">
    <property type="entry name" value="Bact_Chemotaxis_CheA"/>
</dbReference>
<feature type="domain" description="HPt" evidence="9">
    <location>
        <begin position="333"/>
        <end position="432"/>
    </location>
</feature>
<feature type="modified residue" description="Phosphohistidine" evidence="6">
    <location>
        <position position="374"/>
    </location>
</feature>
<gene>
    <name evidence="10" type="ORF">FTUN_4227</name>
</gene>
<keyword evidence="7" id="KW-1133">Transmembrane helix</keyword>
<dbReference type="InterPro" id="IPR003594">
    <property type="entry name" value="HATPase_dom"/>
</dbReference>
<dbReference type="PANTHER" id="PTHR43395:SF1">
    <property type="entry name" value="CHEMOTAXIS PROTEIN CHEA"/>
    <property type="match status" value="1"/>
</dbReference>
<dbReference type="KEGG" id="ftj:FTUN_4227"/>
<evidence type="ECO:0000256" key="2">
    <source>
        <dbReference type="ARBA" id="ARBA00012438"/>
    </source>
</evidence>
<dbReference type="PRINTS" id="PR00344">
    <property type="entry name" value="BCTRLSENSOR"/>
</dbReference>
<keyword evidence="3 6" id="KW-0597">Phosphoprotein</keyword>
<keyword evidence="11" id="KW-1185">Reference proteome</keyword>
<dbReference type="Gene3D" id="3.30.450.20">
    <property type="entry name" value="PAS domain"/>
    <property type="match status" value="1"/>
</dbReference>
<dbReference type="EMBL" id="CP053452">
    <property type="protein sequence ID" value="QJW96670.1"/>
    <property type="molecule type" value="Genomic_DNA"/>
</dbReference>
<feature type="transmembrane region" description="Helical" evidence="7">
    <location>
        <begin position="77"/>
        <end position="97"/>
    </location>
</feature>
<evidence type="ECO:0000313" key="11">
    <source>
        <dbReference type="Proteomes" id="UP000503447"/>
    </source>
</evidence>
<feature type="transmembrane region" description="Helical" evidence="7">
    <location>
        <begin position="109"/>
        <end position="142"/>
    </location>
</feature>
<dbReference type="SMART" id="SM00387">
    <property type="entry name" value="HATPase_c"/>
    <property type="match status" value="1"/>
</dbReference>
<comment type="catalytic activity">
    <reaction evidence="1">
        <text>ATP + protein L-histidine = ADP + protein N-phospho-L-histidine.</text>
        <dbReference type="EC" id="2.7.13.3"/>
    </reaction>
</comment>
<accession>A0A6M5YTF7</accession>
<evidence type="ECO:0000259" key="8">
    <source>
        <dbReference type="PROSITE" id="PS50109"/>
    </source>
</evidence>
<proteinExistence type="predicted"/>
<evidence type="ECO:0000256" key="3">
    <source>
        <dbReference type="ARBA" id="ARBA00022553"/>
    </source>
</evidence>
<name>A0A6M5YTF7_9BACT</name>
<evidence type="ECO:0000256" key="1">
    <source>
        <dbReference type="ARBA" id="ARBA00000085"/>
    </source>
</evidence>
<evidence type="ECO:0000256" key="7">
    <source>
        <dbReference type="SAM" id="Phobius"/>
    </source>
</evidence>
<dbReference type="PANTHER" id="PTHR43395">
    <property type="entry name" value="SENSOR HISTIDINE KINASE CHEA"/>
    <property type="match status" value="1"/>
</dbReference>
<sequence>MLAALLRFVLLPREMTRFEEQYLTRMNRVALGFFAAHLPLFVLIAALNGTGPLTAGVLTAAVLVGPVVALRTCGHRTASVVMGVTAMLMGGILAHIGQGPVQIEMHFYFFVLLALLAVFANPLVIVAAAATAAVHHAVVWLLLPASVFNYDAPVWVVAVHAAFVVLESVAACYIARSFFDNVVGLEKIVAARTAALAARNRDMRTLLDVVDQGFFTVDARGVMSEERSAAVDRWLGAPPAGATLPDFLRPHAPAFADWLALGLDDVFADLMPVELTVAQLPGRLVLGDRTLKFEYAPMNRDGRPVGLAVTISDISAQVARERLEAEHRVMLAMVERIGQDRAGFLEFVHEAEDLVAALPGAPTDDLTVVKRKVHTLKGNAAIFGLELVAEACHAIEDHIAEHGALPGAAAWEALGARWQTVRANLGRLVGEAAAGITLADTEYADVLAGILSNESRDALAWRVAAWRLEPTGTRLARIGDQAKALAKRYGKGDIEVRVRGGALRIDSERWGFFWSAFVHVVRNAIDHGLEAPDDRCRAGKAPVGILEFSTEVCRDRFVVAVRDDGRGINWDRIAALARARNAPADTHQQLVDALFLDGLSTAEAVTDLSGRGVGMAAVRTACAELDGRVEVDSEPGRGTTVRFSFPVTAMAPATVALLGRHGIATPERVFLGDWRRPAPEAAERPNEVPQSTAL</sequence>
<keyword evidence="5" id="KW-0418">Kinase</keyword>
<dbReference type="FunFam" id="3.30.565.10:FF:000016">
    <property type="entry name" value="Chemotaxis protein CheA, putative"/>
    <property type="match status" value="1"/>
</dbReference>
<evidence type="ECO:0000256" key="5">
    <source>
        <dbReference type="ARBA" id="ARBA00022777"/>
    </source>
</evidence>